<name>A0AAC9RLN6_9CLOT</name>
<evidence type="ECO:0000256" key="1">
    <source>
        <dbReference type="SAM" id="Phobius"/>
    </source>
</evidence>
<dbReference type="KEGG" id="cfm:BJL90_09945"/>
<keyword evidence="1" id="KW-1133">Transmembrane helix</keyword>
<dbReference type="AlphaFoldDB" id="A0AAC9RLN6"/>
<dbReference type="Proteomes" id="UP000192478">
    <property type="component" value="Chromosome"/>
</dbReference>
<keyword evidence="4" id="KW-1185">Reference proteome</keyword>
<dbReference type="EMBL" id="CP017603">
    <property type="protein sequence ID" value="AOY76195.1"/>
    <property type="molecule type" value="Genomic_DNA"/>
</dbReference>
<gene>
    <name evidence="2" type="ORF">BJL90_09945</name>
    <name evidence="3" type="ORF">CLFO_08940</name>
</gene>
<feature type="transmembrane region" description="Helical" evidence="1">
    <location>
        <begin position="125"/>
        <end position="143"/>
    </location>
</feature>
<reference evidence="2 4" key="1">
    <citation type="submission" date="2016-10" db="EMBL/GenBank/DDBJ databases">
        <title>Complete Genome Sequence of Acetogen Clostridium formicoaceticum ATCC 27076.</title>
        <authorList>
            <person name="Bao T."/>
            <person name="Cheng C."/>
            <person name="Zhao J."/>
            <person name="Yang S.-T."/>
            <person name="Wang J."/>
            <person name="Wang M."/>
        </authorList>
    </citation>
    <scope>NUCLEOTIDE SEQUENCE [LARGE SCALE GENOMIC DNA]</scope>
    <source>
        <strain evidence="2 4">ATCC 27076</strain>
    </source>
</reference>
<accession>A0AAC9RLN6</accession>
<dbReference type="EMBL" id="CP020559">
    <property type="protein sequence ID" value="ARE86570.1"/>
    <property type="molecule type" value="Genomic_DNA"/>
</dbReference>
<evidence type="ECO:0000313" key="4">
    <source>
        <dbReference type="Proteomes" id="UP000177894"/>
    </source>
</evidence>
<organism evidence="3 5">
    <name type="scientific">Clostridium formicaceticum</name>
    <dbReference type="NCBI Taxonomy" id="1497"/>
    <lineage>
        <taxon>Bacteria</taxon>
        <taxon>Bacillati</taxon>
        <taxon>Bacillota</taxon>
        <taxon>Clostridia</taxon>
        <taxon>Eubacteriales</taxon>
        <taxon>Clostridiaceae</taxon>
        <taxon>Clostridium</taxon>
    </lineage>
</organism>
<proteinExistence type="predicted"/>
<dbReference type="Proteomes" id="UP000177894">
    <property type="component" value="Chromosome"/>
</dbReference>
<sequence>MVTIVSVLFLFIVLAGIVLVVLLGGGVVVTKNFNLKSLYLYLVCLVTLVIFITGTIFTIHRTVDLVVKDAYYYQTLEDFQQRYFVYGPEGKREESQLSQEEITQRYETYLEQENTRRQAQNIRNLAYSFSAMLVGGIFWFYHWQKIKED</sequence>
<reference evidence="3 5" key="2">
    <citation type="submission" date="2017-03" db="EMBL/GenBank/DDBJ databases">
        <title>Complete sequence of Clostridium formicaceticum DSM 92.</title>
        <authorList>
            <person name="Poehlein A."/>
            <person name="Karl M."/>
            <person name="Bengelsdorf F.R."/>
            <person name="Duerre P."/>
            <person name="Daniel R."/>
        </authorList>
    </citation>
    <scope>NUCLEOTIDE SEQUENCE [LARGE SCALE GENOMIC DNA]</scope>
    <source>
        <strain evidence="3 5">DSM 92</strain>
    </source>
</reference>
<evidence type="ECO:0000313" key="5">
    <source>
        <dbReference type="Proteomes" id="UP000192478"/>
    </source>
</evidence>
<keyword evidence="1" id="KW-0472">Membrane</keyword>
<feature type="transmembrane region" description="Helical" evidence="1">
    <location>
        <begin position="7"/>
        <end position="27"/>
    </location>
</feature>
<evidence type="ECO:0000313" key="2">
    <source>
        <dbReference type="EMBL" id="AOY76195.1"/>
    </source>
</evidence>
<protein>
    <submittedName>
        <fullName evidence="3">Uncharacterized protein</fullName>
    </submittedName>
</protein>
<keyword evidence="1" id="KW-0812">Transmembrane</keyword>
<evidence type="ECO:0000313" key="3">
    <source>
        <dbReference type="EMBL" id="ARE86570.1"/>
    </source>
</evidence>
<feature type="transmembrane region" description="Helical" evidence="1">
    <location>
        <begin position="39"/>
        <end position="59"/>
    </location>
</feature>